<keyword evidence="6" id="KW-1185">Reference proteome</keyword>
<feature type="transmembrane region" description="Helical" evidence="3">
    <location>
        <begin position="71"/>
        <end position="89"/>
    </location>
</feature>
<dbReference type="CDD" id="cd01949">
    <property type="entry name" value="GGDEF"/>
    <property type="match status" value="1"/>
</dbReference>
<gene>
    <name evidence="5" type="ORF">N4G62_02590</name>
</gene>
<evidence type="ECO:0000256" key="2">
    <source>
        <dbReference type="ARBA" id="ARBA00034247"/>
    </source>
</evidence>
<dbReference type="EMBL" id="JAOBTW010000002">
    <property type="protein sequence ID" value="MDZ7280915.1"/>
    <property type="molecule type" value="Genomic_DNA"/>
</dbReference>
<dbReference type="NCBIfam" id="TIGR00254">
    <property type="entry name" value="GGDEF"/>
    <property type="match status" value="1"/>
</dbReference>
<evidence type="ECO:0000256" key="1">
    <source>
        <dbReference type="ARBA" id="ARBA00012528"/>
    </source>
</evidence>
<evidence type="ECO:0000256" key="3">
    <source>
        <dbReference type="SAM" id="Phobius"/>
    </source>
</evidence>
<dbReference type="Gene3D" id="3.30.70.270">
    <property type="match status" value="1"/>
</dbReference>
<proteinExistence type="predicted"/>
<dbReference type="PANTHER" id="PTHR45138:SF9">
    <property type="entry name" value="DIGUANYLATE CYCLASE DGCM-RELATED"/>
    <property type="match status" value="1"/>
</dbReference>
<dbReference type="SUPFAM" id="SSF55073">
    <property type="entry name" value="Nucleotide cyclase"/>
    <property type="match status" value="1"/>
</dbReference>
<dbReference type="Proteomes" id="UP001292182">
    <property type="component" value="Unassembled WGS sequence"/>
</dbReference>
<dbReference type="PANTHER" id="PTHR45138">
    <property type="entry name" value="REGULATORY COMPONENTS OF SENSORY TRANSDUCTION SYSTEM"/>
    <property type="match status" value="1"/>
</dbReference>
<evidence type="ECO:0000259" key="4">
    <source>
        <dbReference type="PROSITE" id="PS50887"/>
    </source>
</evidence>
<dbReference type="PROSITE" id="PS50887">
    <property type="entry name" value="GGDEF"/>
    <property type="match status" value="1"/>
</dbReference>
<dbReference type="SMART" id="SM00267">
    <property type="entry name" value="GGDEF"/>
    <property type="match status" value="1"/>
</dbReference>
<keyword evidence="3" id="KW-1133">Transmembrane helix</keyword>
<dbReference type="EC" id="2.7.7.65" evidence="1"/>
<organism evidence="5 6">
    <name type="scientific">Sphingomonas sanguinis</name>
    <dbReference type="NCBI Taxonomy" id="33051"/>
    <lineage>
        <taxon>Bacteria</taxon>
        <taxon>Pseudomonadati</taxon>
        <taxon>Pseudomonadota</taxon>
        <taxon>Alphaproteobacteria</taxon>
        <taxon>Sphingomonadales</taxon>
        <taxon>Sphingomonadaceae</taxon>
        <taxon>Sphingomonas</taxon>
    </lineage>
</organism>
<reference evidence="6" key="1">
    <citation type="submission" date="2023-07" db="EMBL/GenBank/DDBJ databases">
        <title>Whole genome sequence analysis of rice epiphytic Sphingomonas sanguinis OsEp_Plm_15B2.</title>
        <authorList>
            <person name="Sahu K.P."/>
            <person name="Asharani P."/>
            <person name="Reddy B."/>
            <person name="Kumar A."/>
        </authorList>
    </citation>
    <scope>NUCLEOTIDE SEQUENCE [LARGE SCALE GENOMIC DNA]</scope>
    <source>
        <strain evidence="6">OsEp_Plm_15B2</strain>
    </source>
</reference>
<name>A0ABU5LMH2_9SPHN</name>
<comment type="catalytic activity">
    <reaction evidence="2">
        <text>2 GTP = 3',3'-c-di-GMP + 2 diphosphate</text>
        <dbReference type="Rhea" id="RHEA:24898"/>
        <dbReference type="ChEBI" id="CHEBI:33019"/>
        <dbReference type="ChEBI" id="CHEBI:37565"/>
        <dbReference type="ChEBI" id="CHEBI:58805"/>
        <dbReference type="EC" id="2.7.7.65"/>
    </reaction>
</comment>
<comment type="caution">
    <text evidence="5">The sequence shown here is derived from an EMBL/GenBank/DDBJ whole genome shotgun (WGS) entry which is preliminary data.</text>
</comment>
<dbReference type="InterPro" id="IPR000160">
    <property type="entry name" value="GGDEF_dom"/>
</dbReference>
<dbReference type="InterPro" id="IPR043128">
    <property type="entry name" value="Rev_trsase/Diguanyl_cyclase"/>
</dbReference>
<accession>A0ABU5LMH2</accession>
<evidence type="ECO:0000313" key="6">
    <source>
        <dbReference type="Proteomes" id="UP001292182"/>
    </source>
</evidence>
<feature type="transmembrane region" description="Helical" evidence="3">
    <location>
        <begin position="39"/>
        <end position="59"/>
    </location>
</feature>
<dbReference type="Pfam" id="PF00990">
    <property type="entry name" value="GGDEF"/>
    <property type="match status" value="1"/>
</dbReference>
<feature type="domain" description="GGDEF" evidence="4">
    <location>
        <begin position="137"/>
        <end position="270"/>
    </location>
</feature>
<feature type="transmembrane region" description="Helical" evidence="3">
    <location>
        <begin position="6"/>
        <end position="27"/>
    </location>
</feature>
<keyword evidence="3" id="KW-0472">Membrane</keyword>
<dbReference type="InterPro" id="IPR050469">
    <property type="entry name" value="Diguanylate_Cyclase"/>
</dbReference>
<keyword evidence="3" id="KW-0812">Transmembrane</keyword>
<dbReference type="InterPro" id="IPR029787">
    <property type="entry name" value="Nucleotide_cyclase"/>
</dbReference>
<sequence>MNWLVSFAVVLGMAFLVLSLPSIASILRTLGDGRMRTSWVWLRRLIVAFIAGYAIFGVLRGGAVVAVPDVIVSLILAAGGAFVLIVARLSDLTTRDIVRISTLERDVIRDPLTGLFNRRYLDAKLHEETDRSRRYGTPFSTLIVDIDRFKHVNDTYGHAIGDRVIRHIGGLLADSVRREDAVARFGGEEFVVLAPDLDLDEAVVLGERLRDVIATRTVPLPDGHILMMTASLGVATLASDETPFELLARADKALYRAKQDGRNRTCRSEAHDKTMVA</sequence>
<evidence type="ECO:0000313" key="5">
    <source>
        <dbReference type="EMBL" id="MDZ7280915.1"/>
    </source>
</evidence>
<protein>
    <recommendedName>
        <fullName evidence="1">diguanylate cyclase</fullName>
        <ecNumber evidence="1">2.7.7.65</ecNumber>
    </recommendedName>
</protein>